<dbReference type="AlphaFoldDB" id="A0A650G9H2"/>
<keyword evidence="1" id="KW-1133">Transmembrane helix</keyword>
<feature type="transmembrane region" description="Helical" evidence="1">
    <location>
        <begin position="6"/>
        <end position="33"/>
    </location>
</feature>
<geneLocation type="chloroplast" evidence="2"/>
<keyword evidence="2" id="KW-0934">Plastid</keyword>
<dbReference type="EMBL" id="MN643620">
    <property type="protein sequence ID" value="QGW15002.1"/>
    <property type="molecule type" value="Genomic_DNA"/>
</dbReference>
<evidence type="ECO:0000256" key="1">
    <source>
        <dbReference type="SAM" id="Phobius"/>
    </source>
</evidence>
<protein>
    <submittedName>
        <fullName evidence="2">Cytochrome b6/f complex subunit VIII</fullName>
    </submittedName>
</protein>
<keyword evidence="1" id="KW-0812">Transmembrane</keyword>
<keyword evidence="2" id="KW-0150">Chloroplast</keyword>
<reference evidence="2" key="1">
    <citation type="submission" date="2019-11" db="EMBL/GenBank/DDBJ databases">
        <title>Complete chloroplast genome sequences of Hippophae thibetana.</title>
        <authorList>
            <person name="Zhou W."/>
        </authorList>
    </citation>
    <scope>NUCLEOTIDE SEQUENCE</scope>
</reference>
<keyword evidence="1" id="KW-0472">Membrane</keyword>
<name>A0A650G9H2_9ROSA</name>
<organism evidence="2">
    <name type="scientific">Hippophae tibetana</name>
    <dbReference type="NCBI Taxonomy" id="193519"/>
    <lineage>
        <taxon>Eukaryota</taxon>
        <taxon>Viridiplantae</taxon>
        <taxon>Streptophyta</taxon>
        <taxon>Embryophyta</taxon>
        <taxon>Tracheophyta</taxon>
        <taxon>Spermatophyta</taxon>
        <taxon>Magnoliopsida</taxon>
        <taxon>eudicotyledons</taxon>
        <taxon>Gunneridae</taxon>
        <taxon>Pentapetalae</taxon>
        <taxon>rosids</taxon>
        <taxon>fabids</taxon>
        <taxon>Rosales</taxon>
        <taxon>Elaeagnaceae</taxon>
        <taxon>Hippophae</taxon>
    </lineage>
</organism>
<sequence length="34" mass="4045">MRTPSYGIWAWVFCRNGMALLFLFSFYLSLIVIK</sequence>
<evidence type="ECO:0000313" key="2">
    <source>
        <dbReference type="EMBL" id="QGW15002.1"/>
    </source>
</evidence>
<gene>
    <name evidence="2" type="primary">petN</name>
</gene>
<accession>A0A650G9H2</accession>
<proteinExistence type="predicted"/>